<comment type="catalytic activity">
    <reaction evidence="1">
        <text>Hydrolysis of alkylated DNA, releasing 3-methyladenine, 3-methylguanine, 7-methylguanine and 7-methyladenine.</text>
        <dbReference type="EC" id="3.2.2.21"/>
    </reaction>
</comment>
<dbReference type="Gene3D" id="1.10.1670.40">
    <property type="match status" value="1"/>
</dbReference>
<dbReference type="GO" id="GO:0006307">
    <property type="term" value="P:DNA alkylation repair"/>
    <property type="evidence" value="ECO:0007669"/>
    <property type="project" value="TreeGrafter"/>
</dbReference>
<dbReference type="GO" id="GO:0032131">
    <property type="term" value="F:alkylated DNA binding"/>
    <property type="evidence" value="ECO:0007669"/>
    <property type="project" value="TreeGrafter"/>
</dbReference>
<evidence type="ECO:0000313" key="6">
    <source>
        <dbReference type="EMBL" id="OAB41613.1"/>
    </source>
</evidence>
<dbReference type="SUPFAM" id="SSF48150">
    <property type="entry name" value="DNA-glycosylase"/>
    <property type="match status" value="1"/>
</dbReference>
<dbReference type="GO" id="GO:0006285">
    <property type="term" value="P:base-excision repair, AP site formation"/>
    <property type="evidence" value="ECO:0007669"/>
    <property type="project" value="TreeGrafter"/>
</dbReference>
<dbReference type="Pfam" id="PF00730">
    <property type="entry name" value="HhH-GPD"/>
    <property type="match status" value="1"/>
</dbReference>
<keyword evidence="6" id="KW-0326">Glycosidase</keyword>
<dbReference type="SMART" id="SM00478">
    <property type="entry name" value="ENDO3c"/>
    <property type="match status" value="1"/>
</dbReference>
<evidence type="ECO:0000256" key="2">
    <source>
        <dbReference type="ARBA" id="ARBA00012000"/>
    </source>
</evidence>
<dbReference type="AlphaFoldDB" id="A0A162MBG0"/>
<dbReference type="EMBL" id="LVJH01000027">
    <property type="protein sequence ID" value="OAB41613.1"/>
    <property type="molecule type" value="Genomic_DNA"/>
</dbReference>
<dbReference type="EC" id="3.2.2.21" evidence="2"/>
<dbReference type="PANTHER" id="PTHR43003">
    <property type="entry name" value="DNA-3-METHYLADENINE GLYCOSYLASE"/>
    <property type="match status" value="1"/>
</dbReference>
<dbReference type="RefSeq" id="WP_068534147.1">
    <property type="nucleotide sequence ID" value="NZ_LVJH01000027.1"/>
</dbReference>
<dbReference type="CDD" id="cd00056">
    <property type="entry name" value="ENDO3c"/>
    <property type="match status" value="1"/>
</dbReference>
<organism evidence="6 7">
    <name type="scientific">Paenibacillus glacialis</name>
    <dbReference type="NCBI Taxonomy" id="494026"/>
    <lineage>
        <taxon>Bacteria</taxon>
        <taxon>Bacillati</taxon>
        <taxon>Bacillota</taxon>
        <taxon>Bacilli</taxon>
        <taxon>Bacillales</taxon>
        <taxon>Paenibacillaceae</taxon>
        <taxon>Paenibacillus</taxon>
    </lineage>
</organism>
<gene>
    <name evidence="6" type="ORF">PGLA_15120</name>
</gene>
<dbReference type="Proteomes" id="UP000076967">
    <property type="component" value="Unassembled WGS sequence"/>
</dbReference>
<dbReference type="InterPro" id="IPR011257">
    <property type="entry name" value="DNA_glycosylase"/>
</dbReference>
<keyword evidence="7" id="KW-1185">Reference proteome</keyword>
<proteinExistence type="predicted"/>
<keyword evidence="6" id="KW-0378">Hydrolase</keyword>
<accession>A0A162MBG0</accession>
<evidence type="ECO:0000256" key="4">
    <source>
        <dbReference type="ARBA" id="ARBA00023204"/>
    </source>
</evidence>
<dbReference type="GO" id="GO:0043916">
    <property type="term" value="F:DNA-7-methylguanine glycosylase activity"/>
    <property type="evidence" value="ECO:0007669"/>
    <property type="project" value="TreeGrafter"/>
</dbReference>
<evidence type="ECO:0000256" key="1">
    <source>
        <dbReference type="ARBA" id="ARBA00000086"/>
    </source>
</evidence>
<name>A0A162MBG0_9BACL</name>
<evidence type="ECO:0000256" key="3">
    <source>
        <dbReference type="ARBA" id="ARBA00022763"/>
    </source>
</evidence>
<dbReference type="PANTHER" id="PTHR43003:SF5">
    <property type="entry name" value="DNA-3-METHYLADENINE GLYCOSYLASE"/>
    <property type="match status" value="1"/>
</dbReference>
<feature type="domain" description="HhH-GPD" evidence="5">
    <location>
        <begin position="53"/>
        <end position="205"/>
    </location>
</feature>
<dbReference type="Gene3D" id="1.10.340.30">
    <property type="entry name" value="Hypothetical protein, domain 2"/>
    <property type="match status" value="1"/>
</dbReference>
<sequence length="205" mass="23267">MQSIPTKYFEYGIEELEYLKSVDPTLGAAMTRLGKVERVIIPDLFTALIHAIVGQLISVKAVHTIWTRMQEQLGEISPQNIASRSADGIQACGMTMKKALCIQRIAHTIAEGAFNLDELHRLSDVEVIKKLMTLHGVGKWTAEMMLINSMERRDIVSWGDIAIRRGMMKLYGLSEISKEQFEEYRLRYSPLGSIASIYLWNLSFE</sequence>
<dbReference type="STRING" id="494026.PGLA_15120"/>
<evidence type="ECO:0000259" key="5">
    <source>
        <dbReference type="SMART" id="SM00478"/>
    </source>
</evidence>
<dbReference type="OrthoDB" id="9785929at2"/>
<reference evidence="6 7" key="1">
    <citation type="submission" date="2016-03" db="EMBL/GenBank/DDBJ databases">
        <title>Draft genome sequence of Paenibacillus glacialis DSM 22343.</title>
        <authorList>
            <person name="Shin S.-K."/>
            <person name="Yi H."/>
        </authorList>
    </citation>
    <scope>NUCLEOTIDE SEQUENCE [LARGE SCALE GENOMIC DNA]</scope>
    <source>
        <strain evidence="6 7">DSM 22343</strain>
    </source>
</reference>
<dbReference type="GO" id="GO:0008725">
    <property type="term" value="F:DNA-3-methyladenine glycosylase activity"/>
    <property type="evidence" value="ECO:0007669"/>
    <property type="project" value="TreeGrafter"/>
</dbReference>
<comment type="caution">
    <text evidence="6">The sequence shown here is derived from an EMBL/GenBank/DDBJ whole genome shotgun (WGS) entry which is preliminary data.</text>
</comment>
<dbReference type="InterPro" id="IPR003265">
    <property type="entry name" value="HhH-GPD_domain"/>
</dbReference>
<dbReference type="InterPro" id="IPR051912">
    <property type="entry name" value="Alkylbase_DNA_Glycosylase/TA"/>
</dbReference>
<keyword evidence="4" id="KW-0234">DNA repair</keyword>
<dbReference type="GO" id="GO:0005737">
    <property type="term" value="C:cytoplasm"/>
    <property type="evidence" value="ECO:0007669"/>
    <property type="project" value="TreeGrafter"/>
</dbReference>
<keyword evidence="3" id="KW-0227">DNA damage</keyword>
<evidence type="ECO:0000313" key="7">
    <source>
        <dbReference type="Proteomes" id="UP000076967"/>
    </source>
</evidence>
<dbReference type="GO" id="GO:0032993">
    <property type="term" value="C:protein-DNA complex"/>
    <property type="evidence" value="ECO:0007669"/>
    <property type="project" value="TreeGrafter"/>
</dbReference>
<protein>
    <recommendedName>
        <fullName evidence="2">DNA-3-methyladenine glycosylase II</fullName>
        <ecNumber evidence="2">3.2.2.21</ecNumber>
    </recommendedName>
</protein>